<evidence type="ECO:0000256" key="11">
    <source>
        <dbReference type="ARBA" id="ARBA00023136"/>
    </source>
</evidence>
<evidence type="ECO:0000256" key="7">
    <source>
        <dbReference type="ARBA" id="ARBA00022692"/>
    </source>
</evidence>
<proteinExistence type="inferred from homology"/>
<dbReference type="PANTHER" id="PTHR21528">
    <property type="entry name" value="DEHYDRODOLICHYL DIPHOSPHATE SYNTHASE COMPLEX SUBUNIT NUS1"/>
    <property type="match status" value="1"/>
</dbReference>
<comment type="similarity">
    <text evidence="4">Belongs to the UPP synthase family.</text>
</comment>
<evidence type="ECO:0000256" key="1">
    <source>
        <dbReference type="ARBA" id="ARBA00001946"/>
    </source>
</evidence>
<keyword evidence="7" id="KW-0812">Transmembrane</keyword>
<comment type="subcellular location">
    <subcellularLocation>
        <location evidence="2">Endoplasmic reticulum membrane</location>
    </subcellularLocation>
</comment>
<reference evidence="13 14" key="2">
    <citation type="submission" date="2018-11" db="EMBL/GenBank/DDBJ databases">
        <authorList>
            <consortium name="Pathogen Informatics"/>
        </authorList>
    </citation>
    <scope>NUCLEOTIDE SEQUENCE [LARGE SCALE GENOMIC DNA]</scope>
</reference>
<dbReference type="SUPFAM" id="SSF64005">
    <property type="entry name" value="Undecaprenyl diphosphate synthase"/>
    <property type="match status" value="1"/>
</dbReference>
<evidence type="ECO:0000256" key="2">
    <source>
        <dbReference type="ARBA" id="ARBA00004586"/>
    </source>
</evidence>
<keyword evidence="8" id="KW-0256">Endoplasmic reticulum</keyword>
<evidence type="ECO:0000256" key="12">
    <source>
        <dbReference type="ARBA" id="ARBA00047353"/>
    </source>
</evidence>
<dbReference type="Gene3D" id="3.40.1180.10">
    <property type="entry name" value="Decaprenyl diphosphate synthase-like"/>
    <property type="match status" value="1"/>
</dbReference>
<evidence type="ECO:0000256" key="6">
    <source>
        <dbReference type="ARBA" id="ARBA00022679"/>
    </source>
</evidence>
<comment type="cofactor">
    <cofactor evidence="1">
        <name>Mg(2+)</name>
        <dbReference type="ChEBI" id="CHEBI:18420"/>
    </cofactor>
</comment>
<comment type="pathway">
    <text evidence="3">Protein modification; protein glycosylation.</text>
</comment>
<dbReference type="STRING" id="27835.A0A0N4Y3S3"/>
<dbReference type="PANTHER" id="PTHR21528:SF0">
    <property type="entry name" value="DEHYDRODOLICHYL DIPHOSPHATE SYNTHASE COMPLEX SUBUNIT NUS1"/>
    <property type="match status" value="1"/>
</dbReference>
<evidence type="ECO:0000313" key="14">
    <source>
        <dbReference type="Proteomes" id="UP000271162"/>
    </source>
</evidence>
<evidence type="ECO:0000256" key="4">
    <source>
        <dbReference type="ARBA" id="ARBA00005432"/>
    </source>
</evidence>
<dbReference type="AlphaFoldDB" id="A0A0N4Y3S3"/>
<dbReference type="EMBL" id="UYSL01020325">
    <property type="protein sequence ID" value="VDL74073.1"/>
    <property type="molecule type" value="Genomic_DNA"/>
</dbReference>
<evidence type="ECO:0000313" key="15">
    <source>
        <dbReference type="WBParaSite" id="NBR_0001048301-mRNA-1"/>
    </source>
</evidence>
<organism evidence="15">
    <name type="scientific">Nippostrongylus brasiliensis</name>
    <name type="common">Rat hookworm</name>
    <dbReference type="NCBI Taxonomy" id="27835"/>
    <lineage>
        <taxon>Eukaryota</taxon>
        <taxon>Metazoa</taxon>
        <taxon>Ecdysozoa</taxon>
        <taxon>Nematoda</taxon>
        <taxon>Chromadorea</taxon>
        <taxon>Rhabditida</taxon>
        <taxon>Rhabditina</taxon>
        <taxon>Rhabditomorpha</taxon>
        <taxon>Strongyloidea</taxon>
        <taxon>Heligmosomidae</taxon>
        <taxon>Nippostrongylus</taxon>
    </lineage>
</organism>
<evidence type="ECO:0000256" key="5">
    <source>
        <dbReference type="ARBA" id="ARBA00012596"/>
    </source>
</evidence>
<name>A0A0N4Y3S3_NIPBR</name>
<dbReference type="OMA" id="REIRIFC"/>
<evidence type="ECO:0000256" key="8">
    <source>
        <dbReference type="ARBA" id="ARBA00022824"/>
    </source>
</evidence>
<dbReference type="WBParaSite" id="NBR_0001048301-mRNA-1">
    <property type="protein sequence ID" value="NBR_0001048301-mRNA-1"/>
    <property type="gene ID" value="NBR_0001048301"/>
</dbReference>
<comment type="catalytic activity">
    <reaction evidence="12">
        <text>n isopentenyl diphosphate + (2E,6E)-farnesyl diphosphate = a di-trans,poly-cis-polyprenyl diphosphate + n diphosphate</text>
        <dbReference type="Rhea" id="RHEA:53008"/>
        <dbReference type="Rhea" id="RHEA-COMP:19494"/>
        <dbReference type="ChEBI" id="CHEBI:33019"/>
        <dbReference type="ChEBI" id="CHEBI:128769"/>
        <dbReference type="ChEBI" id="CHEBI:136960"/>
        <dbReference type="ChEBI" id="CHEBI:175763"/>
        <dbReference type="EC" id="2.5.1.87"/>
    </reaction>
</comment>
<sequence length="158" mass="17722">MSLMEVCLGANIRRLSVYDAMTDYSYLSDELRIFCKNKRIKIITNCDSSSFETSSYRLVVQLLSVDSGRSVLVKTCRDLSSSSTPITVADVSHHLATKYSLSEPELLIQVGNIPSLSGYPPWCLRATEIVPVRSLPTTRFAFDECLEAYSKRDIRLGK</sequence>
<dbReference type="InterPro" id="IPR036424">
    <property type="entry name" value="UPP_synth-like_sf"/>
</dbReference>
<evidence type="ECO:0000256" key="10">
    <source>
        <dbReference type="ARBA" id="ARBA00022989"/>
    </source>
</evidence>
<evidence type="ECO:0000313" key="13">
    <source>
        <dbReference type="EMBL" id="VDL74073.1"/>
    </source>
</evidence>
<dbReference type="InterPro" id="IPR038887">
    <property type="entry name" value="Nus1/NgBR"/>
</dbReference>
<protein>
    <recommendedName>
        <fullName evidence="5">ditrans,polycis-polyprenyl diphosphate synthase [(2E,6E)-farnesyldiphosphate specific]</fullName>
        <ecNumber evidence="5">2.5.1.87</ecNumber>
    </recommendedName>
</protein>
<dbReference type="EC" id="2.5.1.87" evidence="5"/>
<dbReference type="UniPathway" id="UPA00378"/>
<evidence type="ECO:0000256" key="9">
    <source>
        <dbReference type="ARBA" id="ARBA00022842"/>
    </source>
</evidence>
<dbReference type="GO" id="GO:0005789">
    <property type="term" value="C:endoplasmic reticulum membrane"/>
    <property type="evidence" value="ECO:0007669"/>
    <property type="project" value="UniProtKB-SubCell"/>
</dbReference>
<keyword evidence="11" id="KW-0472">Membrane</keyword>
<dbReference type="Proteomes" id="UP000271162">
    <property type="component" value="Unassembled WGS sequence"/>
</dbReference>
<dbReference type="GO" id="GO:1904423">
    <property type="term" value="C:dehydrodolichyl diphosphate synthase complex"/>
    <property type="evidence" value="ECO:0007669"/>
    <property type="project" value="InterPro"/>
</dbReference>
<keyword evidence="9" id="KW-0460">Magnesium</keyword>
<reference evidence="15" key="1">
    <citation type="submission" date="2017-02" db="UniProtKB">
        <authorList>
            <consortium name="WormBaseParasite"/>
        </authorList>
    </citation>
    <scope>IDENTIFICATION</scope>
</reference>
<accession>A0A0N4Y3S3</accession>
<keyword evidence="6" id="KW-0808">Transferase</keyword>
<gene>
    <name evidence="13" type="ORF">NBR_LOCUS10484</name>
</gene>
<evidence type="ECO:0000256" key="3">
    <source>
        <dbReference type="ARBA" id="ARBA00004922"/>
    </source>
</evidence>
<keyword evidence="14" id="KW-1185">Reference proteome</keyword>
<keyword evidence="10" id="KW-1133">Transmembrane helix</keyword>
<dbReference type="GO" id="GO:0045547">
    <property type="term" value="F:ditrans,polycis-polyprenyl diphosphate synthase [(2E,6E)-farnesyl diphosphate specific] activity"/>
    <property type="evidence" value="ECO:0007669"/>
    <property type="project" value="UniProtKB-EC"/>
</dbReference>